<dbReference type="CDD" id="cd07036">
    <property type="entry name" value="TPP_PYR_E1-PDHc-beta_like"/>
    <property type="match status" value="1"/>
</dbReference>
<dbReference type="CDD" id="cd02000">
    <property type="entry name" value="TPP_E1_PDC_ADC_BCADC"/>
    <property type="match status" value="1"/>
</dbReference>
<dbReference type="Gene3D" id="3.40.50.920">
    <property type="match status" value="1"/>
</dbReference>
<evidence type="ECO:0000313" key="6">
    <source>
        <dbReference type="EMBL" id="NGP76340.1"/>
    </source>
</evidence>
<comment type="function">
    <text evidence="2">E1 component of the 2-oxoglutarate dehydrogenase (OGDH) complex which catalyzes the decarboxylation of 2-oxoglutarate, the first step in the conversion of 2-oxoglutarate to succinyl-CoA and CO(2).</text>
</comment>
<keyword evidence="4" id="KW-0786">Thiamine pyrophosphate</keyword>
<evidence type="ECO:0000256" key="2">
    <source>
        <dbReference type="ARBA" id="ARBA00003906"/>
    </source>
</evidence>
<evidence type="ECO:0000313" key="7">
    <source>
        <dbReference type="Proteomes" id="UP000473278"/>
    </source>
</evidence>
<reference evidence="6 7" key="1">
    <citation type="submission" date="2020-02" db="EMBL/GenBank/DDBJ databases">
        <title>Balneolaceae bacterium YR4-1, complete genome.</title>
        <authorList>
            <person name="Li Y."/>
            <person name="Wu S."/>
        </authorList>
    </citation>
    <scope>NUCLEOTIDE SEQUENCE [LARGE SCALE GENOMIC DNA]</scope>
    <source>
        <strain evidence="6 7">YR4-1</strain>
    </source>
</reference>
<dbReference type="RefSeq" id="WP_165140604.1">
    <property type="nucleotide sequence ID" value="NZ_JAALLT010000002.1"/>
</dbReference>
<dbReference type="Proteomes" id="UP000473278">
    <property type="component" value="Unassembled WGS sequence"/>
</dbReference>
<protein>
    <submittedName>
        <fullName evidence="6">Dehydrogenase</fullName>
    </submittedName>
</protein>
<dbReference type="FunFam" id="3.40.50.970:FF:000001">
    <property type="entry name" value="Pyruvate dehydrogenase E1 beta subunit"/>
    <property type="match status" value="1"/>
</dbReference>
<dbReference type="InterPro" id="IPR009014">
    <property type="entry name" value="Transketo_C/PFOR_II"/>
</dbReference>
<name>A0A6M1STT4_9BACT</name>
<dbReference type="InterPro" id="IPR001017">
    <property type="entry name" value="DH_E1"/>
</dbReference>
<proteinExistence type="predicted"/>
<dbReference type="AlphaFoldDB" id="A0A6M1STT4"/>
<dbReference type="SMART" id="SM00861">
    <property type="entry name" value="Transket_pyr"/>
    <property type="match status" value="1"/>
</dbReference>
<dbReference type="EMBL" id="JAALLT010000002">
    <property type="protein sequence ID" value="NGP76340.1"/>
    <property type="molecule type" value="Genomic_DNA"/>
</dbReference>
<gene>
    <name evidence="6" type="ORF">G3570_06835</name>
</gene>
<dbReference type="InterPro" id="IPR029061">
    <property type="entry name" value="THDP-binding"/>
</dbReference>
<evidence type="ECO:0000256" key="1">
    <source>
        <dbReference type="ARBA" id="ARBA00001964"/>
    </source>
</evidence>
<organism evidence="6 7">
    <name type="scientific">Halalkalibaculum roseum</name>
    <dbReference type="NCBI Taxonomy" id="2709311"/>
    <lineage>
        <taxon>Bacteria</taxon>
        <taxon>Pseudomonadati</taxon>
        <taxon>Balneolota</taxon>
        <taxon>Balneolia</taxon>
        <taxon>Balneolales</taxon>
        <taxon>Balneolaceae</taxon>
        <taxon>Halalkalibaculum</taxon>
    </lineage>
</organism>
<dbReference type="Pfam" id="PF02779">
    <property type="entry name" value="Transket_pyr"/>
    <property type="match status" value="1"/>
</dbReference>
<dbReference type="SUPFAM" id="SSF52922">
    <property type="entry name" value="TK C-terminal domain-like"/>
    <property type="match status" value="1"/>
</dbReference>
<accession>A0A6M1STT4</accession>
<dbReference type="FunFam" id="3.40.50.920:FF:000001">
    <property type="entry name" value="Pyruvate dehydrogenase E1 beta subunit"/>
    <property type="match status" value="1"/>
</dbReference>
<evidence type="ECO:0000259" key="5">
    <source>
        <dbReference type="SMART" id="SM00861"/>
    </source>
</evidence>
<comment type="caution">
    <text evidence="6">The sequence shown here is derived from an EMBL/GenBank/DDBJ whole genome shotgun (WGS) entry which is preliminary data.</text>
</comment>
<dbReference type="GO" id="GO:0016624">
    <property type="term" value="F:oxidoreductase activity, acting on the aldehyde or oxo group of donors, disulfide as acceptor"/>
    <property type="evidence" value="ECO:0007669"/>
    <property type="project" value="InterPro"/>
</dbReference>
<dbReference type="SUPFAM" id="SSF52518">
    <property type="entry name" value="Thiamin diphosphate-binding fold (THDP-binding)"/>
    <property type="match status" value="2"/>
</dbReference>
<keyword evidence="3" id="KW-0560">Oxidoreductase</keyword>
<dbReference type="PANTHER" id="PTHR43257">
    <property type="entry name" value="PYRUVATE DEHYDROGENASE E1 COMPONENT BETA SUBUNIT"/>
    <property type="match status" value="1"/>
</dbReference>
<dbReference type="Pfam" id="PF02780">
    <property type="entry name" value="Transketolase_C"/>
    <property type="match status" value="1"/>
</dbReference>
<dbReference type="Gene3D" id="3.40.50.970">
    <property type="match status" value="2"/>
</dbReference>
<dbReference type="InterPro" id="IPR033248">
    <property type="entry name" value="Transketolase_C"/>
</dbReference>
<dbReference type="PANTHER" id="PTHR43257:SF2">
    <property type="entry name" value="PYRUVATE DEHYDROGENASE E1 COMPONENT SUBUNIT BETA"/>
    <property type="match status" value="1"/>
</dbReference>
<keyword evidence="7" id="KW-1185">Reference proteome</keyword>
<comment type="cofactor">
    <cofactor evidence="1">
        <name>thiamine diphosphate</name>
        <dbReference type="ChEBI" id="CHEBI:58937"/>
    </cofactor>
</comment>
<dbReference type="InterPro" id="IPR005475">
    <property type="entry name" value="Transketolase-like_Pyr-bd"/>
</dbReference>
<sequence length="661" mass="74459">MIQPQKNISDKKALSLYRDLLLPRRIEEKMLNLLRQNKISKWFSGIGQEAIAVGIANVLHDEDYILPMHRNLGIFTTRGVDFYKLFCQLFGKADGFTGGRDRSFHFGDMEHRISGMISHLAATMPIAGGLGLASKLKENNFVALSFCGDGATSEGDFHEALNLAAVWELPVIFIIENNGYGLSTPTREQFACESLADRAVGYGMNGISIDGNNLFEVMDTVAQARKDALKGKPTLIEAKTFRMRGHEEASGTFYIPDEKFEKWKEKDPISRYEEWLLKNEIIENKEQFEELKSEIDQLISEPLQKALEAEEPRFDRDKELSDVYTSFKPQPSNKNKSTVSEKRFVDAIQFSLRKAFEEDDSYIMLGQDIAEYGGVFKVTEGFVDQFGKQRIRNTPIIESGAIGCAIGLALEGFKPIVEIQFADFISCGYNQIVNNLAKAHYRWMPPLNITIRAPHGAGVGAGPYHSESTEGWFMQHPGLKIVVPSTVKDAQNLLYSALQDPNPVLFFEHKKLYRSIRETTPDDCKVEELGRARISREGNRASIISYGMGVHWALEVAEKYADKGIELEVVDLRSLVPLDMETIKETVAKTHKVLLLQEPSQTLGPMSEISSLIGEECFEDLDAPIMRCSSLDMPIPFNTELEKGYLANYRLEEKLENLLAY</sequence>
<feature type="domain" description="Transketolase-like pyrimidine-binding" evidence="5">
    <location>
        <begin position="342"/>
        <end position="515"/>
    </location>
</feature>
<dbReference type="Pfam" id="PF00676">
    <property type="entry name" value="E1_dh"/>
    <property type="match status" value="1"/>
</dbReference>
<evidence type="ECO:0000256" key="4">
    <source>
        <dbReference type="ARBA" id="ARBA00023052"/>
    </source>
</evidence>
<evidence type="ECO:0000256" key="3">
    <source>
        <dbReference type="ARBA" id="ARBA00023002"/>
    </source>
</evidence>